<dbReference type="PANTHER" id="PTHR43767:SF12">
    <property type="entry name" value="AMP-DEPENDENT SYNTHETASE AND LIGASE"/>
    <property type="match status" value="1"/>
</dbReference>
<protein>
    <submittedName>
        <fullName evidence="3">Long-chain acyl-CoA synthetase</fullName>
    </submittedName>
</protein>
<evidence type="ECO:0000313" key="3">
    <source>
        <dbReference type="EMBL" id="SFN62250.1"/>
    </source>
</evidence>
<dbReference type="InterPro" id="IPR000873">
    <property type="entry name" value="AMP-dep_synth/lig_dom"/>
</dbReference>
<accession>A0A1I5AIR4</accession>
<dbReference type="Gene3D" id="3.40.50.12780">
    <property type="entry name" value="N-terminal domain of ligase-like"/>
    <property type="match status" value="1"/>
</dbReference>
<dbReference type="GO" id="GO:0016877">
    <property type="term" value="F:ligase activity, forming carbon-sulfur bonds"/>
    <property type="evidence" value="ECO:0007669"/>
    <property type="project" value="UniProtKB-ARBA"/>
</dbReference>
<proteinExistence type="predicted"/>
<dbReference type="OrthoDB" id="9803968at2"/>
<organism evidence="3 4">
    <name type="scientific">Roseovarius lutimaris</name>
    <dbReference type="NCBI Taxonomy" id="1005928"/>
    <lineage>
        <taxon>Bacteria</taxon>
        <taxon>Pseudomonadati</taxon>
        <taxon>Pseudomonadota</taxon>
        <taxon>Alphaproteobacteria</taxon>
        <taxon>Rhodobacterales</taxon>
        <taxon>Roseobacteraceae</taxon>
        <taxon>Roseovarius</taxon>
    </lineage>
</organism>
<dbReference type="PANTHER" id="PTHR43767">
    <property type="entry name" value="LONG-CHAIN-FATTY-ACID--COA LIGASE"/>
    <property type="match status" value="1"/>
</dbReference>
<dbReference type="Proteomes" id="UP000198599">
    <property type="component" value="Unassembled WGS sequence"/>
</dbReference>
<name>A0A1I5AIR4_9RHOB</name>
<dbReference type="Gene3D" id="3.30.300.30">
    <property type="match status" value="1"/>
</dbReference>
<dbReference type="EMBL" id="FOVP01000006">
    <property type="protein sequence ID" value="SFN62250.1"/>
    <property type="molecule type" value="Genomic_DNA"/>
</dbReference>
<dbReference type="Pfam" id="PF13193">
    <property type="entry name" value="AMP-binding_C"/>
    <property type="match status" value="1"/>
</dbReference>
<dbReference type="AlphaFoldDB" id="A0A1I5AIR4"/>
<dbReference type="InterPro" id="IPR050237">
    <property type="entry name" value="ATP-dep_AMP-bd_enzyme"/>
</dbReference>
<dbReference type="InterPro" id="IPR025110">
    <property type="entry name" value="AMP-bd_C"/>
</dbReference>
<reference evidence="4" key="1">
    <citation type="submission" date="2016-10" db="EMBL/GenBank/DDBJ databases">
        <authorList>
            <person name="Varghese N."/>
            <person name="Submissions S."/>
        </authorList>
    </citation>
    <scope>NUCLEOTIDE SEQUENCE [LARGE SCALE GENOMIC DNA]</scope>
    <source>
        <strain evidence="4">DSM 28463</strain>
    </source>
</reference>
<keyword evidence="4" id="KW-1185">Reference proteome</keyword>
<dbReference type="InterPro" id="IPR045851">
    <property type="entry name" value="AMP-bd_C_sf"/>
</dbReference>
<dbReference type="Pfam" id="PF00501">
    <property type="entry name" value="AMP-binding"/>
    <property type="match status" value="1"/>
</dbReference>
<evidence type="ECO:0000313" key="4">
    <source>
        <dbReference type="Proteomes" id="UP000198599"/>
    </source>
</evidence>
<dbReference type="SUPFAM" id="SSF56801">
    <property type="entry name" value="Acetyl-CoA synthetase-like"/>
    <property type="match status" value="1"/>
</dbReference>
<evidence type="ECO:0000259" key="1">
    <source>
        <dbReference type="Pfam" id="PF00501"/>
    </source>
</evidence>
<dbReference type="STRING" id="1005928.SAMN04487859_10622"/>
<sequence>MRVNILRSQSKAPINDDLLARYYMLGAGMAQVGAYRLNQRSFEWQASATVLRSDAAMTRLRALVRARASIAVSASGVAPLGSTPTKPERYLHCATSGSGGEPKVIRRAHSSWMKSFAVNGRVLGLSSFDCVAVFGTLAHSLVLYGTLEAAHHGARILGLHGLRPDRQLAALAREQATILYITPTQLGLLCGGPARATESMRHILVGGGQLSERVATAAARTFPNAKLIHFYGAAETSFVAWSDETTPPGSVGAAYPGVTISIRGDQGASTTGIGEIWVKSPYLFDGYASGQSADTRWDGDCLSIGELGRLDDHGNLFVAGRKSRMVTISDTNVFPEEVERFLATTLGTDTVAVIPLPDAKRGHRLVAFVAGPCTTTTEHDLLVLCRQRLGPLCAPRRVHFVPALPMLPAGKPDYCAITRWAEGNT</sequence>
<feature type="domain" description="AMP-binding enzyme C-terminal" evidence="2">
    <location>
        <begin position="337"/>
        <end position="411"/>
    </location>
</feature>
<evidence type="ECO:0000259" key="2">
    <source>
        <dbReference type="Pfam" id="PF13193"/>
    </source>
</evidence>
<gene>
    <name evidence="3" type="ORF">SAMN04487859_10622</name>
</gene>
<dbReference type="InterPro" id="IPR042099">
    <property type="entry name" value="ANL_N_sf"/>
</dbReference>
<feature type="domain" description="AMP-dependent synthetase/ligase" evidence="1">
    <location>
        <begin position="90"/>
        <end position="287"/>
    </location>
</feature>